<feature type="compositionally biased region" description="Gly residues" evidence="8">
    <location>
        <begin position="47"/>
        <end position="56"/>
    </location>
</feature>
<comment type="function">
    <text evidence="6">Involved in mitochondrial RNA maturation and mitochondrial respiratory chain function.</text>
</comment>
<dbReference type="GO" id="GO:0001822">
    <property type="term" value="P:kidney development"/>
    <property type="evidence" value="ECO:0007669"/>
    <property type="project" value="Ensembl"/>
</dbReference>
<dbReference type="GO" id="GO:0055001">
    <property type="term" value="P:muscle cell development"/>
    <property type="evidence" value="ECO:0007669"/>
    <property type="project" value="Ensembl"/>
</dbReference>
<dbReference type="GO" id="GO:0001889">
    <property type="term" value="P:liver development"/>
    <property type="evidence" value="ECO:0007669"/>
    <property type="project" value="Ensembl"/>
</dbReference>
<evidence type="ECO:0000256" key="8">
    <source>
        <dbReference type="SAM" id="MobiDB-lite"/>
    </source>
</evidence>
<evidence type="ECO:0000256" key="7">
    <source>
        <dbReference type="PROSITE-ProRule" id="PRU00708"/>
    </source>
</evidence>
<evidence type="ECO:0000256" key="1">
    <source>
        <dbReference type="ARBA" id="ARBA00004173"/>
    </source>
</evidence>
<evidence type="ECO:0000256" key="3">
    <source>
        <dbReference type="ARBA" id="ARBA00014675"/>
    </source>
</evidence>
<gene>
    <name evidence="9" type="primary">PTCD2</name>
</gene>
<dbReference type="GO" id="GO:0010468">
    <property type="term" value="P:regulation of gene expression"/>
    <property type="evidence" value="ECO:0007669"/>
    <property type="project" value="Ensembl"/>
</dbReference>
<dbReference type="InterPro" id="IPR011990">
    <property type="entry name" value="TPR-like_helical_dom_sf"/>
</dbReference>
<dbReference type="GO" id="GO:0005739">
    <property type="term" value="C:mitochondrion"/>
    <property type="evidence" value="ECO:0007669"/>
    <property type="project" value="UniProtKB-SubCell"/>
</dbReference>
<dbReference type="AlphaFoldDB" id="A0A8D2AUF6"/>
<dbReference type="Ensembl" id="ENSSVLT00005007068.1">
    <property type="protein sequence ID" value="ENSSVLP00005006342.1"/>
    <property type="gene ID" value="ENSSVLG00005005109.1"/>
</dbReference>
<dbReference type="InterPro" id="IPR034629">
    <property type="entry name" value="PTCD2"/>
</dbReference>
<organism evidence="9 10">
    <name type="scientific">Sciurus vulgaris</name>
    <name type="common">Eurasian red squirrel</name>
    <dbReference type="NCBI Taxonomy" id="55149"/>
    <lineage>
        <taxon>Eukaryota</taxon>
        <taxon>Metazoa</taxon>
        <taxon>Chordata</taxon>
        <taxon>Craniata</taxon>
        <taxon>Vertebrata</taxon>
        <taxon>Euteleostomi</taxon>
        <taxon>Mammalia</taxon>
        <taxon>Eutheria</taxon>
        <taxon>Euarchontoglires</taxon>
        <taxon>Glires</taxon>
        <taxon>Rodentia</taxon>
        <taxon>Sciuromorpha</taxon>
        <taxon>Sciuridae</taxon>
        <taxon>Sciurinae</taxon>
        <taxon>Sciurini</taxon>
        <taxon>Sciurus</taxon>
    </lineage>
</organism>
<accession>A0A8D2AUF6</accession>
<dbReference type="Gene3D" id="1.25.40.10">
    <property type="entry name" value="Tetratricopeptide repeat domain"/>
    <property type="match status" value="1"/>
</dbReference>
<dbReference type="GO" id="GO:0007005">
    <property type="term" value="P:mitochondrion organization"/>
    <property type="evidence" value="ECO:0007669"/>
    <property type="project" value="Ensembl"/>
</dbReference>
<evidence type="ECO:0000256" key="6">
    <source>
        <dbReference type="ARBA" id="ARBA00057704"/>
    </source>
</evidence>
<sequence>MRSLMKQPHRAAVTNLPVRDEAASLSQPEAASAAPWGPPSWSVPRGGPSGAAGREGAGTQPALWVPGLDESRSALSEFRLPSSAPTDGAARDNMAAFRPLEGVLQRTAPTSFYSRVAGPVSTCCRCPLGAKRYLLTDSIMKLKEFQHKKLAVAYNLPDTKETYFRNLEEKLTQNKLILKDELRTLLHLCQTQDDVELAKNVIYRYHAENRNVTLGEYKFGPVFMRLCYELDLEDSALKLIKDQHLQGFFSDSTSFNILMDMLFIKGKYKNALEVLIEMKNQEVKFTKDTYVLAFAICYKLNSPESLKICTTLREEALIKGDVLSRRASCFAVALALNQNQVAEAASIFSQIMNPESITCTNLNIIIHIQSNMLEALINILTNAAEGNLSRFVKKHEFSEEVLAKVREKVKEVPTLLAKFDEIYGKLHINGQVTTYSLDTLLCHIPRDRKSHTLLLNKRTISRRTFQPLSQSLLAE</sequence>
<evidence type="ECO:0000256" key="5">
    <source>
        <dbReference type="ARBA" id="ARBA00023128"/>
    </source>
</evidence>
<name>A0A8D2AUF6_SCIVU</name>
<reference evidence="9" key="1">
    <citation type="submission" date="2025-08" db="UniProtKB">
        <authorList>
            <consortium name="Ensembl"/>
        </authorList>
    </citation>
    <scope>IDENTIFICATION</scope>
</reference>
<keyword evidence="4" id="KW-0507">mRNA processing</keyword>
<keyword evidence="5" id="KW-0496">Mitochondrion</keyword>
<comment type="similarity">
    <text evidence="2">Belongs to the PTCD2 family.</text>
</comment>
<reference evidence="9" key="2">
    <citation type="submission" date="2025-09" db="UniProtKB">
        <authorList>
            <consortium name="Ensembl"/>
        </authorList>
    </citation>
    <scope>IDENTIFICATION</scope>
</reference>
<dbReference type="Pfam" id="PF10037">
    <property type="entry name" value="MRP-S27"/>
    <property type="match status" value="1"/>
</dbReference>
<evidence type="ECO:0000313" key="10">
    <source>
        <dbReference type="Proteomes" id="UP000694564"/>
    </source>
</evidence>
<dbReference type="PANTHER" id="PTHR14700:SF0">
    <property type="entry name" value="PENTATRICOPEPTIDE REPEAT-CONTAINING PROTEIN 2, MITOCHONDRIAL"/>
    <property type="match status" value="1"/>
</dbReference>
<evidence type="ECO:0000256" key="2">
    <source>
        <dbReference type="ARBA" id="ARBA00008677"/>
    </source>
</evidence>
<dbReference type="PROSITE" id="PS51375">
    <property type="entry name" value="PPR"/>
    <property type="match status" value="1"/>
</dbReference>
<dbReference type="InterPro" id="IPR034913">
    <property type="entry name" value="mS27/PTCD2"/>
</dbReference>
<dbReference type="OrthoDB" id="6073372at2759"/>
<dbReference type="InterPro" id="IPR002885">
    <property type="entry name" value="PPR_rpt"/>
</dbReference>
<evidence type="ECO:0000313" key="9">
    <source>
        <dbReference type="Ensembl" id="ENSSVLP00005006342.1"/>
    </source>
</evidence>
<dbReference type="GO" id="GO:0003723">
    <property type="term" value="F:RNA binding"/>
    <property type="evidence" value="ECO:0007669"/>
    <property type="project" value="TreeGrafter"/>
</dbReference>
<dbReference type="GO" id="GO:0006397">
    <property type="term" value="P:mRNA processing"/>
    <property type="evidence" value="ECO:0007669"/>
    <property type="project" value="UniProtKB-KW"/>
</dbReference>
<dbReference type="FunFam" id="1.25.40.10:FF:001595">
    <property type="entry name" value="Pentatricopeptide repeat-containing protein 2, mitochondrial"/>
    <property type="match status" value="1"/>
</dbReference>
<dbReference type="PANTHER" id="PTHR14700">
    <property type="entry name" value="PENTATRICOPEPTIDE REPEAT-CONTAINING PROTEIN 2, MITOCHONDRIAL"/>
    <property type="match status" value="1"/>
</dbReference>
<proteinExistence type="inferred from homology"/>
<dbReference type="GO" id="GO:0055010">
    <property type="term" value="P:ventricular cardiac muscle tissue morphogenesis"/>
    <property type="evidence" value="ECO:0007669"/>
    <property type="project" value="Ensembl"/>
</dbReference>
<dbReference type="Proteomes" id="UP000694564">
    <property type="component" value="Chromosome 6"/>
</dbReference>
<dbReference type="GeneTree" id="ENSGT00390000009329"/>
<keyword evidence="10" id="KW-1185">Reference proteome</keyword>
<comment type="subcellular location">
    <subcellularLocation>
        <location evidence="1">Mitochondrion</location>
    </subcellularLocation>
</comment>
<feature type="region of interest" description="Disordered" evidence="8">
    <location>
        <begin position="1"/>
        <end position="64"/>
    </location>
</feature>
<evidence type="ECO:0000256" key="4">
    <source>
        <dbReference type="ARBA" id="ARBA00022664"/>
    </source>
</evidence>
<protein>
    <recommendedName>
        <fullName evidence="3">Pentatricopeptide repeat-containing protein 2, mitochondrial</fullName>
    </recommendedName>
</protein>
<dbReference type="GO" id="GO:0050684">
    <property type="term" value="P:regulation of mRNA processing"/>
    <property type="evidence" value="ECO:0007669"/>
    <property type="project" value="Ensembl"/>
</dbReference>
<feature type="repeat" description="PPR" evidence="7">
    <location>
        <begin position="251"/>
        <end position="285"/>
    </location>
</feature>
<feature type="compositionally biased region" description="Low complexity" evidence="8">
    <location>
        <begin position="28"/>
        <end position="42"/>
    </location>
</feature>